<dbReference type="EMBL" id="MN013088">
    <property type="protein sequence ID" value="QEG13484.1"/>
    <property type="molecule type" value="Genomic_DNA"/>
</dbReference>
<protein>
    <submittedName>
        <fullName evidence="2">Uncharacterized protein</fullName>
    </submittedName>
</protein>
<organism evidence="2 3">
    <name type="scientific">Bacillus phage vB_BspS_SplendidRed</name>
    <dbReference type="NCBI Taxonomy" id="2591379"/>
    <lineage>
        <taxon>Viruses</taxon>
        <taxon>Duplodnaviria</taxon>
        <taxon>Heunggongvirae</taxon>
        <taxon>Uroviricota</taxon>
        <taxon>Caudoviricetes</taxon>
        <taxon>Trautnerviridae</taxon>
        <taxon>Polsinellivirinae</taxon>
        <taxon>Splendidredvirus</taxon>
        <taxon>Splendidredvirus splendidred</taxon>
    </lineage>
</organism>
<sequence length="63" mass="7018">MKTVKRILILLLIKTTFDCIGSIAESVFNYPGLKIGCIGCGGIIIGYLYRGWWPPKEKEVTAE</sequence>
<proteinExistence type="predicted"/>
<evidence type="ECO:0000313" key="2">
    <source>
        <dbReference type="EMBL" id="QEG13484.1"/>
    </source>
</evidence>
<keyword evidence="1" id="KW-0472">Membrane</keyword>
<accession>A0A5B9NH06</accession>
<keyword evidence="1" id="KW-0812">Transmembrane</keyword>
<reference evidence="2 3" key="1">
    <citation type="submission" date="2019-06" db="EMBL/GenBank/DDBJ databases">
        <authorList>
            <person name="Handoko Y.A."/>
            <person name="Wardani A.K."/>
            <person name="Sutrisno A.A."/>
            <person name="Widjanarko S.B."/>
            <person name="Sharma R."/>
            <person name="Grose J.H."/>
        </authorList>
    </citation>
    <scope>NUCLEOTIDE SEQUENCE [LARGE SCALE GENOMIC DNA]</scope>
</reference>
<name>A0A5B9NH06_9CAUD</name>
<evidence type="ECO:0000256" key="1">
    <source>
        <dbReference type="SAM" id="Phobius"/>
    </source>
</evidence>
<dbReference type="Proteomes" id="UP000324040">
    <property type="component" value="Segment"/>
</dbReference>
<feature type="transmembrane region" description="Helical" evidence="1">
    <location>
        <begin position="31"/>
        <end position="49"/>
    </location>
</feature>
<gene>
    <name evidence="2" type="ORF">SPLENDIDRED_10</name>
</gene>
<evidence type="ECO:0000313" key="3">
    <source>
        <dbReference type="Proteomes" id="UP000324040"/>
    </source>
</evidence>
<keyword evidence="3" id="KW-1185">Reference proteome</keyword>
<keyword evidence="1" id="KW-1133">Transmembrane helix</keyword>